<reference evidence="1" key="1">
    <citation type="submission" date="2018-05" db="EMBL/GenBank/DDBJ databases">
        <authorList>
            <person name="Lanie J.A."/>
            <person name="Ng W.-L."/>
            <person name="Kazmierczak K.M."/>
            <person name="Andrzejewski T.M."/>
            <person name="Davidsen T.M."/>
            <person name="Wayne K.J."/>
            <person name="Tettelin H."/>
            <person name="Glass J.I."/>
            <person name="Rusch D."/>
            <person name="Podicherti R."/>
            <person name="Tsui H.-C.T."/>
            <person name="Winkler M.E."/>
        </authorList>
    </citation>
    <scope>NUCLEOTIDE SEQUENCE</scope>
</reference>
<proteinExistence type="predicted"/>
<protein>
    <submittedName>
        <fullName evidence="1">Uncharacterized protein</fullName>
    </submittedName>
</protein>
<gene>
    <name evidence="1" type="ORF">METZ01_LOCUS120453</name>
</gene>
<name>A0A381XS58_9ZZZZ</name>
<organism evidence="1">
    <name type="scientific">marine metagenome</name>
    <dbReference type="NCBI Taxonomy" id="408172"/>
    <lineage>
        <taxon>unclassified sequences</taxon>
        <taxon>metagenomes</taxon>
        <taxon>ecological metagenomes</taxon>
    </lineage>
</organism>
<dbReference type="EMBL" id="UINC01016190">
    <property type="protein sequence ID" value="SVA67599.1"/>
    <property type="molecule type" value="Genomic_DNA"/>
</dbReference>
<dbReference type="AlphaFoldDB" id="A0A381XS58"/>
<accession>A0A381XS58</accession>
<evidence type="ECO:0000313" key="1">
    <source>
        <dbReference type="EMBL" id="SVA67599.1"/>
    </source>
</evidence>
<sequence>MTVNNMFNVRFQMTNKQTDDELKARFMCRFPKAMTRAYSGNQPFNDYTLSRLFQVETEDPRGAESFSLDLGQALGTNTDVGVPVDRDWWDDYAESNNEPSIDQVNALAALVFDPVAVPPDHIRWLNLSLLCRRLEATSQSHEAFRMGSRRYLAMSETEVRIDVYRWLSNFYFKKAAHTLPRSASVWAWDYREEFKFDYERFVAGDPKQAEGPFVENSRLFRALWVGPVAVSKLMRNLQSKTGQLENALADPANIGKYNLQSDETRNPVTQDDLAALKDTCVLFQQEIRSQFPERWINSIREEKILDALDVRFWVETESAVDFLSKAFLTRYPDVRIEKKVGYRRDVKTYALAFLVQRNPNDQDDWNKLSEFTSELGEELPISSLCNGIATPVHSGDWDQSCDGIADFSKNNMVWEIAKLVYDPHAAPIEGLRAVLIYDVLVNHEKDRFESIKQIGSASEQYLRAAGLQMINYYADRLLDDPLEDPVARDHQRFVLNGRQRAPGAFLHESVVLQRSGITLRKAIHHMDVDIPEAHSESFFSLELELFGDLESDGSDNQDGLGGN</sequence>